<dbReference type="EMBL" id="NIVC01004516">
    <property type="protein sequence ID" value="PAA47257.1"/>
    <property type="molecule type" value="Genomic_DNA"/>
</dbReference>
<reference evidence="4 5" key="1">
    <citation type="submission" date="2017-06" db="EMBL/GenBank/DDBJ databases">
        <title>A platform for efficient transgenesis in Macrostomum lignano, a flatworm model organism for stem cell research.</title>
        <authorList>
            <person name="Berezikov E."/>
        </authorList>
    </citation>
    <scope>NUCLEOTIDE SEQUENCE [LARGE SCALE GENOMIC DNA]</scope>
    <source>
        <strain evidence="4">DV1</strain>
        <tissue evidence="4">Whole organism</tissue>
    </source>
</reference>
<evidence type="ECO:0000313" key="5">
    <source>
        <dbReference type="Proteomes" id="UP000215902"/>
    </source>
</evidence>
<keyword evidence="1" id="KW-0175">Coiled coil</keyword>
<protein>
    <recommendedName>
        <fullName evidence="3">DUF4549 domain-containing protein</fullName>
    </recommendedName>
</protein>
<feature type="coiled-coil region" evidence="1">
    <location>
        <begin position="1959"/>
        <end position="1993"/>
    </location>
</feature>
<evidence type="ECO:0000313" key="4">
    <source>
        <dbReference type="EMBL" id="PAA47257.1"/>
    </source>
</evidence>
<dbReference type="Pfam" id="PF15082">
    <property type="entry name" value="DUF4549"/>
    <property type="match status" value="1"/>
</dbReference>
<feature type="compositionally biased region" description="Gly residues" evidence="2">
    <location>
        <begin position="2200"/>
        <end position="2214"/>
    </location>
</feature>
<feature type="region of interest" description="Disordered" evidence="2">
    <location>
        <begin position="2178"/>
        <end position="2281"/>
    </location>
</feature>
<dbReference type="PANTHER" id="PTHR33331:SF13">
    <property type="entry name" value="COILED-COIL DOMAIN CONTAINING 162"/>
    <property type="match status" value="1"/>
</dbReference>
<dbReference type="PANTHER" id="PTHR33331">
    <property type="entry name" value="COILED-COIL DOMAIN-CONTAINING PROTEIN 162"/>
    <property type="match status" value="1"/>
</dbReference>
<keyword evidence="5" id="KW-1185">Reference proteome</keyword>
<feature type="coiled-coil region" evidence="1">
    <location>
        <begin position="2048"/>
        <end position="2146"/>
    </location>
</feature>
<feature type="region of interest" description="Disordered" evidence="2">
    <location>
        <begin position="1363"/>
        <end position="1383"/>
    </location>
</feature>
<organism evidence="4 5">
    <name type="scientific">Macrostomum lignano</name>
    <dbReference type="NCBI Taxonomy" id="282301"/>
    <lineage>
        <taxon>Eukaryota</taxon>
        <taxon>Metazoa</taxon>
        <taxon>Spiralia</taxon>
        <taxon>Lophotrochozoa</taxon>
        <taxon>Platyhelminthes</taxon>
        <taxon>Rhabditophora</taxon>
        <taxon>Macrostomorpha</taxon>
        <taxon>Macrostomida</taxon>
        <taxon>Macrostomidae</taxon>
        <taxon>Macrostomum</taxon>
    </lineage>
</organism>
<proteinExistence type="predicted"/>
<feature type="domain" description="DUF4549" evidence="3">
    <location>
        <begin position="1"/>
        <end position="136"/>
    </location>
</feature>
<evidence type="ECO:0000259" key="3">
    <source>
        <dbReference type="Pfam" id="PF15082"/>
    </source>
</evidence>
<dbReference type="InterPro" id="IPR040401">
    <property type="entry name" value="CCDC162"/>
</dbReference>
<evidence type="ECO:0000256" key="1">
    <source>
        <dbReference type="SAM" id="Coils"/>
    </source>
</evidence>
<dbReference type="Proteomes" id="UP000215902">
    <property type="component" value="Unassembled WGS sequence"/>
</dbReference>
<comment type="caution">
    <text evidence="4">The sequence shown here is derived from an EMBL/GenBank/DDBJ whole genome shotgun (WGS) entry which is preliminary data.</text>
</comment>
<accession>A0A267DEX3</accession>
<dbReference type="OrthoDB" id="76966at2759"/>
<sequence>SSGEVIKELEASLAKDLQDLKNEIEENDLVHGLPHRGISSIPIPKDAKYFKLERRLAVQRLLQVADVKPLPILSEVMQEEKDICCLPEYSPQSVLLLLHDHFAKRMHELASCRYEHLLRWRRFREHLGVLENLQPYFSSRMEMLLKHYEDYSSRTQRLASVRESFFYKSDNAMEDVNPDDIVLYVRWLVAHLQSVRLYSQFLRVIQWTPYAHRHDVSKDLPDYLTQPNPDGPLEEDGAAAHPATSSVVRVVQAAPADHALREVPTPPPMIAPSVTAHNPVSQSQFTLALAAAATQTVWNSSLLSLPLHTSEIEDLKPHLLAYCEIYGIGANAETLQCASDEMELFACVNRKFRQLFFQQEVQRTFRTYDHRETDVEKWGLDTPNHALRKPANWLKYAKLQPEKNLAAEQTMTELRRRKQVDELLRSACRFVGVSDPERVQDVLRNHASSVANPPHLHGTAVATYASGKKTIETWRKIYSNPQIYDESVSFQSSSETRKKKRRDSFDFNQTMQMLGLNDADSMKDDPAGVQGAYLSYLHLRHLKTRDLRRTCLSYLNYFRSLERTVTINDQGIFEEGGSVERSPIDQRVGNESEGYQGGTNPLGCHDYMYSTPKDHKYEETDFMRFQDVENYDDFYTHEEGRVHVRDHRGYYVVYDQAMDDLKNLEEDLLLVASYYIQKDRDAMEKLAARRASKSTGGGGGDEEGGDFAIGKYGHAAVDRFAVAMDMWNQEAQFMQSKKALLDLYMEAYHNTFDRDEKRHLSQAVISLIYRRPRYDFSAAYFLTTYRLECTSLRLHASLVQKFMERQISQQRDYVNRLNRDSGSQGLPLDFVAKQLVSVHTDQAASKSQYLLEFHPSLSVVSRLPKAFQHALTELVNLHQAKTSNEEIQLERSMFEVLHKEWDGLDQLGVSYTQQTKNNLFSGVFMDDPQAVASLAKSAMAEADKANARSDKKLRKKRLLESAGQVLELVTQRHRLCELAWESEILAKIYKAISVDTGFGEYHAFIRYIQLESARRVEGAETAKAPASIVQVLEDDSAVDKFQPSHYLLAIQEIDEGHLGRFSFRSKDSIQALLTSSGIQNLQVVLKLQTVHRNALSSAVLLAHNCRFDPGDVGQGGQGALKSGRMSPSDTRSERSTITAMTGFSIGGGSGAASAAAATAAATAASFRAFEKQRSTGHFDPESFFSVQLEKTPSRNRMINSFAAKKEGSTMLLKSQSELEKLKRELISQLSDDFNQRVSQASMRAQIIGYYNSIRDCLAQMPAIASAYFMLGEKNEPKPEEEPESVVADPRTLKKRPRQLLSESGDELLNLWFVPHYSDLLKMFRGLDDKRATKALENAVKIVGSFHDILQYLIGYSQLGTSGSRSGAARAEEPAASDTDWSGSQGLGSELREIQKQLDNLPNPRSAEQAAELLILKRNVLYLEFDVCIRHVLPETFLASGNMAGFKSVTENMRQPLTQLSNAQVACLDFVALDVPAPLEARDQTAQQLFPWRSFASRRGPYSSMQWQWWTVGANMQLCLAGLRDVDKPAVHGELLSMSLCLEDVAKAGDIPESYAGRPVGIEDRENFLLIGKRMLERVRKRPDDEAAAASGSSNQQLLQQQQQQQSPVVEQARQACRLQIRFLTLWKRVDALKYFWAKHKMSVTRIDTVAKYQRFCKQYKSEKLYPIMRSLALQFGQEELCEPGPLQADTDVFVTPQGVPEMTVRQRQLVKLLEFVETHMINEVRKRIHRETDMVIKERNREDDNLPTDLWKRSCMKESFSVKRPPFLEEFLTALEKEAVETEDGKVVFSAEGLNQCLNQLCMLSTQNQRETYESYASYYESILRQQHQVLYDRERQVEHLQTRIREKEEAVAIEAQLLMAETVHSLLMEVTALRAKVSEMREQSIRQKTEIRDSVRNEYNDLVQSLFACNFEQKMRLDEYRKHMLSATMSRIADVRTEASEAMSKIRERTATSRLVTEKELSDRNDRLSESLAQLEQENIRLSQLMNRQKALFNWKQTFARCEFQKKLSELDQEKEQQRKRATVIDLLSTEKSQQLTQELGQSKECLVRTERELGDTRRKLDRLQRDDLDRRHADERRDRSDRQLADAKQLHIDKLMEEISETRRNFQSTQDNLTRSFRTQQTIADKTTKQVETLRHQLKEEKRLKEDAFGKVDNLLSQVYELESVATLSRAQTSIGFSQPLGTDSRGRPGSTRPSTTLGGGRRSASVTGGGAASRPVSSVGGGTGYAPLPRWTQKSLTPDLRLPPRPPTAGQGGQGPSQSNGHGSAGRPKTVGASSQRLRAKLAEQLLYNIDPDHHATLMQLKDASAASVN</sequence>
<feature type="non-terminal residue" evidence="4">
    <location>
        <position position="1"/>
    </location>
</feature>
<feature type="region of interest" description="Disordered" evidence="2">
    <location>
        <begin position="1581"/>
        <end position="1602"/>
    </location>
</feature>
<evidence type="ECO:0000256" key="2">
    <source>
        <dbReference type="SAM" id="MobiDB-lite"/>
    </source>
</evidence>
<gene>
    <name evidence="4" type="ORF">BOX15_Mlig033119g5</name>
</gene>
<dbReference type="InterPro" id="IPR029376">
    <property type="entry name" value="DUF4549"/>
</dbReference>
<name>A0A267DEX3_9PLAT</name>